<comment type="caution">
    <text evidence="2">The sequence shown here is derived from an EMBL/GenBank/DDBJ whole genome shotgun (WGS) entry which is preliminary data.</text>
</comment>
<evidence type="ECO:0000313" key="2">
    <source>
        <dbReference type="EMBL" id="GAA0185973.1"/>
    </source>
</evidence>
<name>A0AAV3RWA1_LITER</name>
<feature type="region of interest" description="Disordered" evidence="1">
    <location>
        <begin position="89"/>
        <end position="114"/>
    </location>
</feature>
<dbReference type="EMBL" id="BAABME010013260">
    <property type="protein sequence ID" value="GAA0185973.1"/>
    <property type="molecule type" value="Genomic_DNA"/>
</dbReference>
<proteinExistence type="predicted"/>
<dbReference type="Proteomes" id="UP001454036">
    <property type="component" value="Unassembled WGS sequence"/>
</dbReference>
<evidence type="ECO:0000313" key="3">
    <source>
        <dbReference type="Proteomes" id="UP001454036"/>
    </source>
</evidence>
<keyword evidence="3" id="KW-1185">Reference proteome</keyword>
<evidence type="ECO:0000256" key="1">
    <source>
        <dbReference type="SAM" id="MobiDB-lite"/>
    </source>
</evidence>
<organism evidence="2 3">
    <name type="scientific">Lithospermum erythrorhizon</name>
    <name type="common">Purple gromwell</name>
    <name type="synonym">Lithospermum officinale var. erythrorhizon</name>
    <dbReference type="NCBI Taxonomy" id="34254"/>
    <lineage>
        <taxon>Eukaryota</taxon>
        <taxon>Viridiplantae</taxon>
        <taxon>Streptophyta</taxon>
        <taxon>Embryophyta</taxon>
        <taxon>Tracheophyta</taxon>
        <taxon>Spermatophyta</taxon>
        <taxon>Magnoliopsida</taxon>
        <taxon>eudicotyledons</taxon>
        <taxon>Gunneridae</taxon>
        <taxon>Pentapetalae</taxon>
        <taxon>asterids</taxon>
        <taxon>lamiids</taxon>
        <taxon>Boraginales</taxon>
        <taxon>Boraginaceae</taxon>
        <taxon>Boraginoideae</taxon>
        <taxon>Lithospermeae</taxon>
        <taxon>Lithospermum</taxon>
    </lineage>
</organism>
<reference evidence="2 3" key="1">
    <citation type="submission" date="2024-01" db="EMBL/GenBank/DDBJ databases">
        <title>The complete chloroplast genome sequence of Lithospermum erythrorhizon: insights into the phylogenetic relationship among Boraginaceae species and the maternal lineages of purple gromwells.</title>
        <authorList>
            <person name="Okada T."/>
            <person name="Watanabe K."/>
        </authorList>
    </citation>
    <scope>NUCLEOTIDE SEQUENCE [LARGE SCALE GENOMIC DNA]</scope>
</reference>
<gene>
    <name evidence="2" type="ORF">LIER_33261</name>
</gene>
<accession>A0AAV3RWA1</accession>
<sequence length="114" mass="13148">MNSFNGTKIWVSLGLGHTNDSKMKNANFLHYKNKLDRMMTEDNSNKIVIMVGSWKKLEHMQYENKSTVSSVSEWSKELESVKSIKDKHKYLSKRKRKVSNDTKGIKGGRPSRKG</sequence>
<protein>
    <submittedName>
        <fullName evidence="2">Uncharacterized protein</fullName>
    </submittedName>
</protein>
<dbReference type="AlphaFoldDB" id="A0AAV3RWA1"/>